<comment type="caution">
    <text evidence="2">The sequence shown here is derived from an EMBL/GenBank/DDBJ whole genome shotgun (WGS) entry which is preliminary data.</text>
</comment>
<dbReference type="AlphaFoldDB" id="A0A937M2N3"/>
<evidence type="ECO:0000313" key="3">
    <source>
        <dbReference type="Proteomes" id="UP000705230"/>
    </source>
</evidence>
<accession>A0A937M2N3</accession>
<dbReference type="InterPro" id="IPR000462">
    <property type="entry name" value="CDP-OH_P_trans"/>
</dbReference>
<feature type="transmembrane region" description="Helical" evidence="1">
    <location>
        <begin position="195"/>
        <end position="226"/>
    </location>
</feature>
<reference evidence="2" key="1">
    <citation type="submission" date="2020-10" db="EMBL/GenBank/DDBJ databases">
        <title>Microbiome of the Black Sea water column analyzed by genome centric metagenomics.</title>
        <authorList>
            <person name="Cabello-Yeves P.J."/>
            <person name="Callieri C."/>
            <person name="Picazo A."/>
            <person name="Mehrshad M."/>
            <person name="Haro-Moreno J.M."/>
            <person name="Roda-Garcia J."/>
            <person name="Dzembekova N."/>
            <person name="Slabakova V."/>
            <person name="Slabakova N."/>
            <person name="Moncheva S."/>
            <person name="Rodriguez-Valera F."/>
        </authorList>
    </citation>
    <scope>NUCLEOTIDE SEQUENCE</scope>
    <source>
        <strain evidence="2">BS30m-G43</strain>
    </source>
</reference>
<name>A0A937M2N3_9GAMM</name>
<evidence type="ECO:0000256" key="1">
    <source>
        <dbReference type="SAM" id="Phobius"/>
    </source>
</evidence>
<organism evidence="2 3">
    <name type="scientific">SAR86 cluster bacterium</name>
    <dbReference type="NCBI Taxonomy" id="2030880"/>
    <lineage>
        <taxon>Bacteria</taxon>
        <taxon>Pseudomonadati</taxon>
        <taxon>Pseudomonadota</taxon>
        <taxon>Gammaproteobacteria</taxon>
        <taxon>SAR86 cluster</taxon>
    </lineage>
</organism>
<dbReference type="GO" id="GO:0016020">
    <property type="term" value="C:membrane"/>
    <property type="evidence" value="ECO:0007669"/>
    <property type="project" value="InterPro"/>
</dbReference>
<protein>
    <submittedName>
        <fullName evidence="2">Phosphatidylcholine/phosphatidylserine synthase</fullName>
    </submittedName>
</protein>
<dbReference type="EMBL" id="JADHSG010000007">
    <property type="protein sequence ID" value="MBL6903516.1"/>
    <property type="molecule type" value="Genomic_DNA"/>
</dbReference>
<proteinExistence type="predicted"/>
<dbReference type="Gene3D" id="1.20.120.1760">
    <property type="match status" value="1"/>
</dbReference>
<keyword evidence="1" id="KW-1133">Transmembrane helix</keyword>
<keyword evidence="1" id="KW-0472">Membrane</keyword>
<dbReference type="Pfam" id="PF01066">
    <property type="entry name" value="CDP-OH_P_transf"/>
    <property type="match status" value="1"/>
</dbReference>
<feature type="transmembrane region" description="Helical" evidence="1">
    <location>
        <begin position="163"/>
        <end position="183"/>
    </location>
</feature>
<gene>
    <name evidence="2" type="ORF">ISR29_04875</name>
</gene>
<feature type="transmembrane region" description="Helical" evidence="1">
    <location>
        <begin position="95"/>
        <end position="117"/>
    </location>
</feature>
<feature type="transmembrane region" description="Helical" evidence="1">
    <location>
        <begin position="36"/>
        <end position="58"/>
    </location>
</feature>
<dbReference type="Proteomes" id="UP000705230">
    <property type="component" value="Unassembled WGS sequence"/>
</dbReference>
<sequence length="244" mass="27265">MKKPAIRNLIPNLVTLSGLCFGITSMRFALEGQYQASLICILIAAVCDLLDGMMASLLQAHSELGAQLDSLADFVNFGIAPSLLLYMSLMSDMGLISWLSLLLFIIFCCLRLALFNINNTDLMSKQNNFFKGVPTPAGAILILIPVTHSFISFDWWTSHQNLLAFYTLTISFLLISNIPTYSLKNSSFQLKRSHSFRILVVFFALVLLLINFLWIVMSILAIAYLLSIPFSINSFRKSKMSSVI</sequence>
<evidence type="ECO:0000313" key="2">
    <source>
        <dbReference type="EMBL" id="MBL6903516.1"/>
    </source>
</evidence>
<dbReference type="GO" id="GO:0008654">
    <property type="term" value="P:phospholipid biosynthetic process"/>
    <property type="evidence" value="ECO:0007669"/>
    <property type="project" value="InterPro"/>
</dbReference>
<keyword evidence="1" id="KW-0812">Transmembrane</keyword>
<feature type="transmembrane region" description="Helical" evidence="1">
    <location>
        <begin position="129"/>
        <end position="151"/>
    </location>
</feature>
<dbReference type="GO" id="GO:0016780">
    <property type="term" value="F:phosphotransferase activity, for other substituted phosphate groups"/>
    <property type="evidence" value="ECO:0007669"/>
    <property type="project" value="InterPro"/>
</dbReference>
<dbReference type="InterPro" id="IPR043130">
    <property type="entry name" value="CDP-OH_PTrfase_TM_dom"/>
</dbReference>